<evidence type="ECO:0000313" key="1">
    <source>
        <dbReference type="EMBL" id="KAK7685248.1"/>
    </source>
</evidence>
<dbReference type="EMBL" id="JASBNA010000021">
    <property type="protein sequence ID" value="KAK7685248.1"/>
    <property type="molecule type" value="Genomic_DNA"/>
</dbReference>
<keyword evidence="2" id="KW-1185">Reference proteome</keyword>
<name>A0AAW0G5H9_9APHY</name>
<accession>A0AAW0G5H9</accession>
<gene>
    <name evidence="1" type="ORF">QCA50_011611</name>
</gene>
<sequence length="77" mass="9008">MNKGWGVSWIALFDMPMNMEQTNSALNGKICWKWQVGSTSLHAEKEVHPVLTHNVIQYEEQEDALDRSPNFRLHKRK</sequence>
<reference evidence="1 2" key="1">
    <citation type="submission" date="2022-09" db="EMBL/GenBank/DDBJ databases">
        <authorList>
            <person name="Palmer J.M."/>
        </authorList>
    </citation>
    <scope>NUCLEOTIDE SEQUENCE [LARGE SCALE GENOMIC DNA]</scope>
    <source>
        <strain evidence="1 2">DSM 7382</strain>
    </source>
</reference>
<comment type="caution">
    <text evidence="1">The sequence shown here is derived from an EMBL/GenBank/DDBJ whole genome shotgun (WGS) entry which is preliminary data.</text>
</comment>
<protein>
    <submittedName>
        <fullName evidence="1">Uncharacterized protein</fullName>
    </submittedName>
</protein>
<organism evidence="1 2">
    <name type="scientific">Cerrena zonata</name>
    <dbReference type="NCBI Taxonomy" id="2478898"/>
    <lineage>
        <taxon>Eukaryota</taxon>
        <taxon>Fungi</taxon>
        <taxon>Dikarya</taxon>
        <taxon>Basidiomycota</taxon>
        <taxon>Agaricomycotina</taxon>
        <taxon>Agaricomycetes</taxon>
        <taxon>Polyporales</taxon>
        <taxon>Cerrenaceae</taxon>
        <taxon>Cerrena</taxon>
    </lineage>
</organism>
<dbReference type="Proteomes" id="UP001385951">
    <property type="component" value="Unassembled WGS sequence"/>
</dbReference>
<evidence type="ECO:0000313" key="2">
    <source>
        <dbReference type="Proteomes" id="UP001385951"/>
    </source>
</evidence>
<dbReference type="AlphaFoldDB" id="A0AAW0G5H9"/>
<proteinExistence type="predicted"/>